<gene>
    <name evidence="2" type="ORF">BDV95DRAFT_501279</name>
</gene>
<reference evidence="2 3" key="1">
    <citation type="submission" date="2020-01" db="EMBL/GenBank/DDBJ databases">
        <authorList>
            <consortium name="DOE Joint Genome Institute"/>
            <person name="Haridas S."/>
            <person name="Albert R."/>
            <person name="Binder M."/>
            <person name="Bloem J."/>
            <person name="Labutti K."/>
            <person name="Salamov A."/>
            <person name="Andreopoulos B."/>
            <person name="Baker S.E."/>
            <person name="Barry K."/>
            <person name="Bills G."/>
            <person name="Bluhm B.H."/>
            <person name="Cannon C."/>
            <person name="Castanera R."/>
            <person name="Culley D.E."/>
            <person name="Daum C."/>
            <person name="Ezra D."/>
            <person name="Gonzalez J.B."/>
            <person name="Henrissat B."/>
            <person name="Kuo A."/>
            <person name="Liang C."/>
            <person name="Lipzen A."/>
            <person name="Lutzoni F."/>
            <person name="Magnuson J."/>
            <person name="Mondo S."/>
            <person name="Nolan M."/>
            <person name="Ohm R."/>
            <person name="Pangilinan J."/>
            <person name="Park H.-J.H."/>
            <person name="Ramirez L."/>
            <person name="Alfaro M."/>
            <person name="Sun H."/>
            <person name="Tritt A."/>
            <person name="Yoshinaga Y."/>
            <person name="Zwiers L.-H.L."/>
            <person name="Turgeon B.G."/>
            <person name="Goodwin S.B."/>
            <person name="Spatafora J.W."/>
            <person name="Crous P.W."/>
            <person name="Grigoriev I.V."/>
        </authorList>
    </citation>
    <scope>NUCLEOTIDE SEQUENCE [LARGE SCALE GENOMIC DNA]</scope>
    <source>
        <strain evidence="2 3">CBS 611.86</strain>
    </source>
</reference>
<sequence length="52" mass="5933">IVVKAFNNTASLNSFVLTFLIFKVYFKININFFSLLNLIARANAVRKAIKIL</sequence>
<feature type="transmembrane region" description="Helical" evidence="1">
    <location>
        <begin position="15"/>
        <end position="40"/>
    </location>
</feature>
<comment type="caution">
    <text evidence="2">The sequence shown here is derived from an EMBL/GenBank/DDBJ whole genome shotgun (WGS) entry which is preliminary data.</text>
</comment>
<keyword evidence="1" id="KW-1133">Transmembrane helix</keyword>
<evidence type="ECO:0000313" key="3">
    <source>
        <dbReference type="Proteomes" id="UP000481861"/>
    </source>
</evidence>
<dbReference type="OrthoDB" id="3795411at2759"/>
<keyword evidence="1" id="KW-0472">Membrane</keyword>
<feature type="non-terminal residue" evidence="2">
    <location>
        <position position="1"/>
    </location>
</feature>
<protein>
    <submittedName>
        <fullName evidence="2">Uncharacterized protein</fullName>
    </submittedName>
</protein>
<keyword evidence="3" id="KW-1185">Reference proteome</keyword>
<evidence type="ECO:0000313" key="2">
    <source>
        <dbReference type="EMBL" id="KAF2868053.1"/>
    </source>
</evidence>
<accession>A0A7C8I5X9</accession>
<organism evidence="2 3">
    <name type="scientific">Massariosphaeria phaeospora</name>
    <dbReference type="NCBI Taxonomy" id="100035"/>
    <lineage>
        <taxon>Eukaryota</taxon>
        <taxon>Fungi</taxon>
        <taxon>Dikarya</taxon>
        <taxon>Ascomycota</taxon>
        <taxon>Pezizomycotina</taxon>
        <taxon>Dothideomycetes</taxon>
        <taxon>Pleosporomycetidae</taxon>
        <taxon>Pleosporales</taxon>
        <taxon>Pleosporales incertae sedis</taxon>
        <taxon>Massariosphaeria</taxon>
    </lineage>
</organism>
<keyword evidence="1" id="KW-0812">Transmembrane</keyword>
<dbReference type="Proteomes" id="UP000481861">
    <property type="component" value="Unassembled WGS sequence"/>
</dbReference>
<proteinExistence type="predicted"/>
<dbReference type="EMBL" id="JAADJZ010000020">
    <property type="protein sequence ID" value="KAF2868053.1"/>
    <property type="molecule type" value="Genomic_DNA"/>
</dbReference>
<dbReference type="AlphaFoldDB" id="A0A7C8I5X9"/>
<evidence type="ECO:0000256" key="1">
    <source>
        <dbReference type="SAM" id="Phobius"/>
    </source>
</evidence>
<name>A0A7C8I5X9_9PLEO</name>